<protein>
    <recommendedName>
        <fullName evidence="5">tRNA (cytidine/uridine-2'-O-)-methyltransferase TrmJ</fullName>
        <ecNumber evidence="5">2.1.1.200</ecNumber>
    </recommendedName>
    <alternativeName>
        <fullName evidence="5">tRNA (cytidine(32)/uridine(32)-2'-O)-methyltransferase</fullName>
    </alternativeName>
    <alternativeName>
        <fullName evidence="5">tRNA Cm32/Um32 methyltransferase</fullName>
    </alternativeName>
</protein>
<evidence type="ECO:0000256" key="2">
    <source>
        <dbReference type="ARBA" id="ARBA00022603"/>
    </source>
</evidence>
<comment type="subunit">
    <text evidence="5">Homodimer.</text>
</comment>
<evidence type="ECO:0000256" key="5">
    <source>
        <dbReference type="RuleBase" id="RU362024"/>
    </source>
</evidence>
<comment type="similarity">
    <text evidence="1">Belongs to the class IV-like SAM-binding methyltransferase superfamily. RNA methyltransferase TrmH family.</text>
</comment>
<evidence type="ECO:0000256" key="6">
    <source>
        <dbReference type="SAM" id="MobiDB-lite"/>
    </source>
</evidence>
<dbReference type="EC" id="2.1.1.200" evidence="5"/>
<evidence type="ECO:0000313" key="8">
    <source>
        <dbReference type="EMBL" id="MFC3677800.1"/>
    </source>
</evidence>
<dbReference type="GO" id="GO:0032259">
    <property type="term" value="P:methylation"/>
    <property type="evidence" value="ECO:0007669"/>
    <property type="project" value="UniProtKB-KW"/>
</dbReference>
<comment type="function">
    <text evidence="5">Catalyzes the formation of 2'O-methylated cytidine (Cm32) or 2'O-methylated uridine (Um32) at position 32 in tRNA.</text>
</comment>
<accession>A0ABV7VKP4</accession>
<gene>
    <name evidence="5" type="primary">trmJ</name>
    <name evidence="8" type="ORF">ACFOOQ_19765</name>
</gene>
<name>A0ABV7VKP4_9PROT</name>
<dbReference type="EMBL" id="JBHRYJ010000005">
    <property type="protein sequence ID" value="MFC3677800.1"/>
    <property type="molecule type" value="Genomic_DNA"/>
</dbReference>
<evidence type="ECO:0000313" key="9">
    <source>
        <dbReference type="Proteomes" id="UP001595711"/>
    </source>
</evidence>
<keyword evidence="4 5" id="KW-0949">S-adenosyl-L-methionine</keyword>
<dbReference type="PANTHER" id="PTHR42786">
    <property type="entry name" value="TRNA/RRNA METHYLTRANSFERASE"/>
    <property type="match status" value="1"/>
</dbReference>
<keyword evidence="5" id="KW-0963">Cytoplasm</keyword>
<comment type="catalytic activity">
    <reaction evidence="5">
        <text>uridine(32) in tRNA + S-adenosyl-L-methionine = 2'-O-methyluridine(32) in tRNA + S-adenosyl-L-homocysteine + H(+)</text>
        <dbReference type="Rhea" id="RHEA:42936"/>
        <dbReference type="Rhea" id="RHEA-COMP:10107"/>
        <dbReference type="Rhea" id="RHEA-COMP:10290"/>
        <dbReference type="ChEBI" id="CHEBI:15378"/>
        <dbReference type="ChEBI" id="CHEBI:57856"/>
        <dbReference type="ChEBI" id="CHEBI:59789"/>
        <dbReference type="ChEBI" id="CHEBI:65315"/>
        <dbReference type="ChEBI" id="CHEBI:74478"/>
        <dbReference type="EC" id="2.1.1.200"/>
    </reaction>
</comment>
<organism evidence="8 9">
    <name type="scientific">Ferrovibrio xuzhouensis</name>
    <dbReference type="NCBI Taxonomy" id="1576914"/>
    <lineage>
        <taxon>Bacteria</taxon>
        <taxon>Pseudomonadati</taxon>
        <taxon>Pseudomonadota</taxon>
        <taxon>Alphaproteobacteria</taxon>
        <taxon>Rhodospirillales</taxon>
        <taxon>Rhodospirillaceae</taxon>
        <taxon>Ferrovibrio</taxon>
    </lineage>
</organism>
<dbReference type="CDD" id="cd18093">
    <property type="entry name" value="SpoU-like_TrmJ"/>
    <property type="match status" value="1"/>
</dbReference>
<comment type="catalytic activity">
    <reaction evidence="5">
        <text>cytidine(32) in tRNA + S-adenosyl-L-methionine = 2'-O-methylcytidine(32) in tRNA + S-adenosyl-L-homocysteine + H(+)</text>
        <dbReference type="Rhea" id="RHEA:42932"/>
        <dbReference type="Rhea" id="RHEA-COMP:10288"/>
        <dbReference type="Rhea" id="RHEA-COMP:10289"/>
        <dbReference type="ChEBI" id="CHEBI:15378"/>
        <dbReference type="ChEBI" id="CHEBI:57856"/>
        <dbReference type="ChEBI" id="CHEBI:59789"/>
        <dbReference type="ChEBI" id="CHEBI:74495"/>
        <dbReference type="ChEBI" id="CHEBI:82748"/>
        <dbReference type="EC" id="2.1.1.200"/>
    </reaction>
</comment>
<feature type="region of interest" description="Disordered" evidence="6">
    <location>
        <begin position="259"/>
        <end position="299"/>
    </location>
</feature>
<dbReference type="InterPro" id="IPR029028">
    <property type="entry name" value="Alpha/beta_knot_MTases"/>
</dbReference>
<sequence>MAGTFRPKLGKLAPPGPLRRGPVVVLVEPQLGENIGAAARAMLNCGITELRLVNPRDGWPNPAAYVLASKADPVLDAVSVFGSTAEAVADLHRIYATTARHRDMVKEVVTPREAAARMRAEEADGFRVGILFGRERTGLDNEDVALAHTAISVPLNPGFSSLNLAQAVLLLGYEWFTATDDTAPSRMDTVRGGFATQEELQGLYDHLAAELEASGFFHNVEPKRTAILRNLRSVLQRVPLAAQEVNTFRGMLKAIAQGRPLRAPYSKKRQQPQPTETTDVPVRSESGKSRSGRADPAGG</sequence>
<comment type="subcellular location">
    <subcellularLocation>
        <location evidence="5">Cytoplasm</location>
    </subcellularLocation>
</comment>
<dbReference type="PANTHER" id="PTHR42786:SF7">
    <property type="entry name" value="TRNA_RRNA METHYLTRANSFERASE SPOU TYPE DOMAIN-CONTAINING PROTEIN"/>
    <property type="match status" value="1"/>
</dbReference>
<evidence type="ECO:0000256" key="1">
    <source>
        <dbReference type="ARBA" id="ARBA00007228"/>
    </source>
</evidence>
<dbReference type="SUPFAM" id="SSF75217">
    <property type="entry name" value="alpha/beta knot"/>
    <property type="match status" value="1"/>
</dbReference>
<dbReference type="Pfam" id="PF00588">
    <property type="entry name" value="SpoU_methylase"/>
    <property type="match status" value="1"/>
</dbReference>
<proteinExistence type="inferred from homology"/>
<keyword evidence="3" id="KW-0808">Transferase</keyword>
<dbReference type="InterPro" id="IPR001537">
    <property type="entry name" value="SpoU_MeTrfase"/>
</dbReference>
<evidence type="ECO:0000256" key="4">
    <source>
        <dbReference type="ARBA" id="ARBA00022691"/>
    </source>
</evidence>
<dbReference type="InterPro" id="IPR004384">
    <property type="entry name" value="RNA_MeTrfase_TrmJ/LasT"/>
</dbReference>
<keyword evidence="2 5" id="KW-0489">Methyltransferase</keyword>
<keyword evidence="5" id="KW-0819">tRNA processing</keyword>
<dbReference type="GO" id="GO:0008168">
    <property type="term" value="F:methyltransferase activity"/>
    <property type="evidence" value="ECO:0007669"/>
    <property type="project" value="UniProtKB-KW"/>
</dbReference>
<dbReference type="RefSeq" id="WP_379729397.1">
    <property type="nucleotide sequence ID" value="NZ_JBHRYJ010000005.1"/>
</dbReference>
<evidence type="ECO:0000259" key="7">
    <source>
        <dbReference type="Pfam" id="PF00588"/>
    </source>
</evidence>
<keyword evidence="9" id="KW-1185">Reference proteome</keyword>
<feature type="domain" description="tRNA/rRNA methyltransferase SpoU type" evidence="7">
    <location>
        <begin position="23"/>
        <end position="172"/>
    </location>
</feature>
<dbReference type="Proteomes" id="UP001595711">
    <property type="component" value="Unassembled WGS sequence"/>
</dbReference>
<evidence type="ECO:0000256" key="3">
    <source>
        <dbReference type="ARBA" id="ARBA00022679"/>
    </source>
</evidence>
<dbReference type="NCBIfam" id="TIGR00050">
    <property type="entry name" value="rRNA_methyl_1"/>
    <property type="match status" value="1"/>
</dbReference>
<comment type="caution">
    <text evidence="8">The sequence shown here is derived from an EMBL/GenBank/DDBJ whole genome shotgun (WGS) entry which is preliminary data.</text>
</comment>
<reference evidence="9" key="1">
    <citation type="journal article" date="2019" name="Int. J. Syst. Evol. Microbiol.">
        <title>The Global Catalogue of Microorganisms (GCM) 10K type strain sequencing project: providing services to taxonomists for standard genome sequencing and annotation.</title>
        <authorList>
            <consortium name="The Broad Institute Genomics Platform"/>
            <consortium name="The Broad Institute Genome Sequencing Center for Infectious Disease"/>
            <person name="Wu L."/>
            <person name="Ma J."/>
        </authorList>
    </citation>
    <scope>NUCLEOTIDE SEQUENCE [LARGE SCALE GENOMIC DNA]</scope>
    <source>
        <strain evidence="9">KCTC 42182</strain>
    </source>
</reference>
<dbReference type="Gene3D" id="1.10.8.590">
    <property type="match status" value="1"/>
</dbReference>
<dbReference type="InterPro" id="IPR029026">
    <property type="entry name" value="tRNA_m1G_MTases_N"/>
</dbReference>
<dbReference type="Gene3D" id="3.40.1280.10">
    <property type="match status" value="1"/>
</dbReference>